<evidence type="ECO:0000313" key="13">
    <source>
        <dbReference type="Proteomes" id="UP000195569"/>
    </source>
</evidence>
<comment type="subunit">
    <text evidence="2">Homotrimer.</text>
</comment>
<dbReference type="Pfam" id="PF13609">
    <property type="entry name" value="Porin_4"/>
    <property type="match status" value="1"/>
</dbReference>
<dbReference type="GO" id="GO:0009279">
    <property type="term" value="C:cell outer membrane"/>
    <property type="evidence" value="ECO:0007669"/>
    <property type="project" value="UniProtKB-SubCell"/>
</dbReference>
<evidence type="ECO:0000259" key="11">
    <source>
        <dbReference type="Pfam" id="PF13609"/>
    </source>
</evidence>
<comment type="subcellular location">
    <subcellularLocation>
        <location evidence="1">Cell outer membrane</location>
        <topology evidence="1">Multi-pass membrane protein</topology>
    </subcellularLocation>
</comment>
<keyword evidence="6" id="KW-0732">Signal</keyword>
<evidence type="ECO:0000256" key="8">
    <source>
        <dbReference type="ARBA" id="ARBA00023114"/>
    </source>
</evidence>
<dbReference type="OrthoDB" id="8982743at2"/>
<dbReference type="InterPro" id="IPR050298">
    <property type="entry name" value="Gram-neg_bact_OMP"/>
</dbReference>
<dbReference type="PANTHER" id="PTHR34501">
    <property type="entry name" value="PROTEIN YDDL-RELATED"/>
    <property type="match status" value="1"/>
</dbReference>
<dbReference type="GO" id="GO:0046930">
    <property type="term" value="C:pore complex"/>
    <property type="evidence" value="ECO:0007669"/>
    <property type="project" value="UniProtKB-KW"/>
</dbReference>
<dbReference type="PRINTS" id="PR00184">
    <property type="entry name" value="NEISSPPORIN"/>
</dbReference>
<keyword evidence="4" id="KW-1134">Transmembrane beta strand</keyword>
<dbReference type="InterPro" id="IPR033900">
    <property type="entry name" value="Gram_neg_porin_domain"/>
</dbReference>
<evidence type="ECO:0000256" key="10">
    <source>
        <dbReference type="ARBA" id="ARBA00023237"/>
    </source>
</evidence>
<keyword evidence="8" id="KW-0626">Porin</keyword>
<proteinExistence type="predicted"/>
<keyword evidence="5" id="KW-0812">Transmembrane</keyword>
<keyword evidence="10" id="KW-0998">Cell outer membrane</keyword>
<keyword evidence="9" id="KW-0472">Membrane</keyword>
<evidence type="ECO:0000256" key="5">
    <source>
        <dbReference type="ARBA" id="ARBA00022692"/>
    </source>
</evidence>
<evidence type="ECO:0000256" key="3">
    <source>
        <dbReference type="ARBA" id="ARBA00022448"/>
    </source>
</evidence>
<evidence type="ECO:0000313" key="12">
    <source>
        <dbReference type="EMBL" id="SIT49373.1"/>
    </source>
</evidence>
<dbReference type="Gene3D" id="2.40.160.10">
    <property type="entry name" value="Porin"/>
    <property type="match status" value="1"/>
</dbReference>
<evidence type="ECO:0000256" key="6">
    <source>
        <dbReference type="ARBA" id="ARBA00022729"/>
    </source>
</evidence>
<dbReference type="SUPFAM" id="SSF56935">
    <property type="entry name" value="Porins"/>
    <property type="match status" value="1"/>
</dbReference>
<dbReference type="InterPro" id="IPR023614">
    <property type="entry name" value="Porin_dom_sf"/>
</dbReference>
<dbReference type="GO" id="GO:0015288">
    <property type="term" value="F:porin activity"/>
    <property type="evidence" value="ECO:0007669"/>
    <property type="project" value="UniProtKB-KW"/>
</dbReference>
<keyword evidence="13" id="KW-1185">Reference proteome</keyword>
<dbReference type="Proteomes" id="UP000195569">
    <property type="component" value="Unassembled WGS sequence"/>
</dbReference>
<evidence type="ECO:0000256" key="9">
    <source>
        <dbReference type="ARBA" id="ARBA00023136"/>
    </source>
</evidence>
<name>A0A1N7SPM8_9BURK</name>
<evidence type="ECO:0000256" key="1">
    <source>
        <dbReference type="ARBA" id="ARBA00004571"/>
    </source>
</evidence>
<sequence length="389" mass="40807">METNLRNLAGVILFGVTFLGAAREAAAQTSVTLYGKIVTGILYTNDVKTSSGSGARIAQGSPNGSRWGMQGVEDLGGGLSALFALESGYALNAGTSSQQGRLFGRRAFVGLASERLGTVTLGRQYDPLVDLVGPLSLTGTEVGATIAAHPYDNDNLDNLFRVSNSVKYAVKLGSGFNAEALYGFSNKAGGFANNRAYSGAISYQYNGFYAAAGYLQLNNSSGSSSDLSVAVSEAPIAASRQQTFGGGVNYSVGNAILGLVFTQSKFENASAGVSVTNPSYFKLGDYVRFNNIEVNGRYQLTPAFNIAAQYTYTDAKETGFPQGDSSPKFDTATATLTYAFSKRTDVYLQGAYTHIQGHNFLGGAYLNVAGGASSTNTQAAVALGMHHRF</sequence>
<comment type="caution">
    <text evidence="12">The sequence shown here is derived from an EMBL/GenBank/DDBJ whole genome shotgun (WGS) entry which is preliminary data.</text>
</comment>
<organism evidence="12 13">
    <name type="scientific">Paraburkholderia piptadeniae</name>
    <dbReference type="NCBI Taxonomy" id="1701573"/>
    <lineage>
        <taxon>Bacteria</taxon>
        <taxon>Pseudomonadati</taxon>
        <taxon>Pseudomonadota</taxon>
        <taxon>Betaproteobacteria</taxon>
        <taxon>Burkholderiales</taxon>
        <taxon>Burkholderiaceae</taxon>
        <taxon>Paraburkholderia</taxon>
    </lineage>
</organism>
<evidence type="ECO:0000256" key="4">
    <source>
        <dbReference type="ARBA" id="ARBA00022452"/>
    </source>
</evidence>
<dbReference type="PANTHER" id="PTHR34501:SF9">
    <property type="entry name" value="MAJOR OUTER MEMBRANE PROTEIN P.IA"/>
    <property type="match status" value="1"/>
</dbReference>
<feature type="domain" description="Porin" evidence="11">
    <location>
        <begin position="21"/>
        <end position="354"/>
    </location>
</feature>
<protein>
    <submittedName>
        <fullName evidence="12">Outer membrane porin protein 32</fullName>
    </submittedName>
</protein>
<gene>
    <name evidence="12" type="ORF">BN2476_680102</name>
</gene>
<keyword evidence="3" id="KW-0813">Transport</keyword>
<dbReference type="RefSeq" id="WP_087738394.1">
    <property type="nucleotide sequence ID" value="NZ_CYGY02000068.1"/>
</dbReference>
<accession>A0A1N7SPM8</accession>
<keyword evidence="7" id="KW-0406">Ion transport</keyword>
<dbReference type="EMBL" id="CYGY02000068">
    <property type="protein sequence ID" value="SIT49373.1"/>
    <property type="molecule type" value="Genomic_DNA"/>
</dbReference>
<dbReference type="GO" id="GO:0006811">
    <property type="term" value="P:monoatomic ion transport"/>
    <property type="evidence" value="ECO:0007669"/>
    <property type="project" value="UniProtKB-KW"/>
</dbReference>
<evidence type="ECO:0000256" key="2">
    <source>
        <dbReference type="ARBA" id="ARBA00011233"/>
    </source>
</evidence>
<dbReference type="CDD" id="cd00342">
    <property type="entry name" value="gram_neg_porins"/>
    <property type="match status" value="1"/>
</dbReference>
<evidence type="ECO:0000256" key="7">
    <source>
        <dbReference type="ARBA" id="ARBA00023065"/>
    </source>
</evidence>
<dbReference type="AlphaFoldDB" id="A0A1N7SPM8"/>
<reference evidence="12" key="1">
    <citation type="submission" date="2016-12" db="EMBL/GenBank/DDBJ databases">
        <authorList>
            <person name="Moulin L."/>
        </authorList>
    </citation>
    <scope>NUCLEOTIDE SEQUENCE [LARGE SCALE GENOMIC DNA]</scope>
    <source>
        <strain evidence="12">STM 7183</strain>
    </source>
</reference>
<dbReference type="InterPro" id="IPR002299">
    <property type="entry name" value="Porin_Neis"/>
</dbReference>